<evidence type="ECO:0000256" key="4">
    <source>
        <dbReference type="SAM" id="Phobius"/>
    </source>
</evidence>
<dbReference type="EMBL" id="FQVQ01000001">
    <property type="protein sequence ID" value="SHE85491.1"/>
    <property type="molecule type" value="Genomic_DNA"/>
</dbReference>
<dbReference type="PANTHER" id="PTHR43630">
    <property type="entry name" value="POLY-BETA-1,6-N-ACETYL-D-GLUCOSAMINE SYNTHASE"/>
    <property type="match status" value="1"/>
</dbReference>
<proteinExistence type="inferred from homology"/>
<keyword evidence="3 6" id="KW-0808">Transferase</keyword>
<keyword evidence="2" id="KW-0328">Glycosyltransferase</keyword>
<dbReference type="GO" id="GO:0016757">
    <property type="term" value="F:glycosyltransferase activity"/>
    <property type="evidence" value="ECO:0007669"/>
    <property type="project" value="UniProtKB-KW"/>
</dbReference>
<feature type="domain" description="Glycosyltransferase 2-like" evidence="5">
    <location>
        <begin position="43"/>
        <end position="211"/>
    </location>
</feature>
<feature type="transmembrane region" description="Helical" evidence="4">
    <location>
        <begin position="341"/>
        <end position="367"/>
    </location>
</feature>
<dbReference type="InterPro" id="IPR029044">
    <property type="entry name" value="Nucleotide-diphossugar_trans"/>
</dbReference>
<keyword evidence="4" id="KW-1133">Transmembrane helix</keyword>
<name>A0A1M4WW29_9FLAO</name>
<evidence type="ECO:0000256" key="2">
    <source>
        <dbReference type="ARBA" id="ARBA00022676"/>
    </source>
</evidence>
<gene>
    <name evidence="6" type="ORF">SAMN05444377_101443</name>
</gene>
<evidence type="ECO:0000313" key="7">
    <source>
        <dbReference type="Proteomes" id="UP000184147"/>
    </source>
</evidence>
<evidence type="ECO:0000313" key="6">
    <source>
        <dbReference type="EMBL" id="SHE85491.1"/>
    </source>
</evidence>
<dbReference type="RefSeq" id="WP_073361086.1">
    <property type="nucleotide sequence ID" value="NZ_FQVQ01000001.1"/>
</dbReference>
<dbReference type="InterPro" id="IPR001173">
    <property type="entry name" value="Glyco_trans_2-like"/>
</dbReference>
<evidence type="ECO:0000256" key="1">
    <source>
        <dbReference type="ARBA" id="ARBA00006739"/>
    </source>
</evidence>
<dbReference type="PANTHER" id="PTHR43630:SF1">
    <property type="entry name" value="POLY-BETA-1,6-N-ACETYL-D-GLUCOSAMINE SYNTHASE"/>
    <property type="match status" value="1"/>
</dbReference>
<organism evidence="6 7">
    <name type="scientific">Flavobacterium fontis</name>
    <dbReference type="NCBI Taxonomy" id="1124188"/>
    <lineage>
        <taxon>Bacteria</taxon>
        <taxon>Pseudomonadati</taxon>
        <taxon>Bacteroidota</taxon>
        <taxon>Flavobacteriia</taxon>
        <taxon>Flavobacteriales</taxon>
        <taxon>Flavobacteriaceae</taxon>
        <taxon>Flavobacterium</taxon>
    </lineage>
</organism>
<protein>
    <submittedName>
        <fullName evidence="6">Glycosyltransferase, catalytic subunit of cellulose synthase and poly-beta-1,6-N-acetylglucosamine synthase</fullName>
    </submittedName>
</protein>
<feature type="transmembrane region" description="Helical" evidence="4">
    <location>
        <begin position="6"/>
        <end position="26"/>
    </location>
</feature>
<dbReference type="Gene3D" id="3.90.550.10">
    <property type="entry name" value="Spore Coat Polysaccharide Biosynthesis Protein SpsA, Chain A"/>
    <property type="match status" value="1"/>
</dbReference>
<dbReference type="AlphaFoldDB" id="A0A1M4WW29"/>
<keyword evidence="4" id="KW-0472">Membrane</keyword>
<sequence length="376" mass="42437">MDIFLGFGLITILYAGFLLHIFSGIAKLRTFTPKHTTPTTGFSIVIPIRNEAKNLPALLHSIANLKYPPELFEVIIIDDFSEDQSERIYLNWRLIHSQFDTTFLENVRRTGSPKKDAISRALPILKHPWVITTDGDCILPENWLQTYHDYIQETNCAMVAGPVILKTKINWFHDFQQLENLALQGTTMGSFGNGQGFMCNGANFAYTKSFFLDLGGFDGLQQYAGGDDVLLLQKALQQQPQKVGYLKSAAATVATRAIDDLFEVLQQRIRWAAKSTGYSNTYAKGLAVVVLCMNLCWVTAVILAFNHQLQWPMVWSMWAVKYAVDFLVMYRTNVLLRNGQFFLPVASSVVYPLFSSVTGIGALFGGFRWKGRAYRR</sequence>
<dbReference type="STRING" id="1124188.SAMN05444377_101443"/>
<dbReference type="Pfam" id="PF00535">
    <property type="entry name" value="Glycos_transf_2"/>
    <property type="match status" value="1"/>
</dbReference>
<feature type="transmembrane region" description="Helical" evidence="4">
    <location>
        <begin position="285"/>
        <end position="305"/>
    </location>
</feature>
<keyword evidence="4" id="KW-0812">Transmembrane</keyword>
<dbReference type="OrthoDB" id="9805625at2"/>
<dbReference type="Proteomes" id="UP000184147">
    <property type="component" value="Unassembled WGS sequence"/>
</dbReference>
<evidence type="ECO:0000259" key="5">
    <source>
        <dbReference type="Pfam" id="PF00535"/>
    </source>
</evidence>
<keyword evidence="7" id="KW-1185">Reference proteome</keyword>
<evidence type="ECO:0000256" key="3">
    <source>
        <dbReference type="ARBA" id="ARBA00022679"/>
    </source>
</evidence>
<comment type="similarity">
    <text evidence="1">Belongs to the glycosyltransferase 2 family.</text>
</comment>
<dbReference type="SUPFAM" id="SSF53448">
    <property type="entry name" value="Nucleotide-diphospho-sugar transferases"/>
    <property type="match status" value="1"/>
</dbReference>
<reference evidence="6 7" key="1">
    <citation type="submission" date="2016-11" db="EMBL/GenBank/DDBJ databases">
        <authorList>
            <person name="Jaros S."/>
            <person name="Januszkiewicz K."/>
            <person name="Wedrychowicz H."/>
        </authorList>
    </citation>
    <scope>NUCLEOTIDE SEQUENCE [LARGE SCALE GENOMIC DNA]</scope>
    <source>
        <strain evidence="6 7">DSM 25660</strain>
    </source>
</reference>
<accession>A0A1M4WW29</accession>